<evidence type="ECO:0000313" key="4">
    <source>
        <dbReference type="Proteomes" id="UP000466247"/>
    </source>
</evidence>
<protein>
    <recommendedName>
        <fullName evidence="2">ABC-three component systems C-terminal domain-containing protein</fullName>
    </recommendedName>
</protein>
<proteinExistence type="predicted"/>
<accession>A0A7X1V1W8</accession>
<name>A0A7X1V1W8_STRMT</name>
<evidence type="ECO:0000313" key="3">
    <source>
        <dbReference type="EMBL" id="MQQ49799.1"/>
    </source>
</evidence>
<comment type="caution">
    <text evidence="3">The sequence shown here is derived from an EMBL/GenBank/DDBJ whole genome shotgun (WGS) entry which is preliminary data.</text>
</comment>
<organism evidence="3 4">
    <name type="scientific">Streptococcus mitis</name>
    <dbReference type="NCBI Taxonomy" id="28037"/>
    <lineage>
        <taxon>Bacteria</taxon>
        <taxon>Bacillati</taxon>
        <taxon>Bacillota</taxon>
        <taxon>Bacilli</taxon>
        <taxon>Lactobacillales</taxon>
        <taxon>Streptococcaceae</taxon>
        <taxon>Streptococcus</taxon>
        <taxon>Streptococcus mitis group</taxon>
    </lineage>
</organism>
<feature type="coiled-coil region" evidence="1">
    <location>
        <begin position="28"/>
        <end position="55"/>
    </location>
</feature>
<evidence type="ECO:0000259" key="2">
    <source>
        <dbReference type="Pfam" id="PF20276"/>
    </source>
</evidence>
<feature type="domain" description="ABC-three component systems C-terminal" evidence="2">
    <location>
        <begin position="164"/>
        <end position="401"/>
    </location>
</feature>
<evidence type="ECO:0000256" key="1">
    <source>
        <dbReference type="SAM" id="Coils"/>
    </source>
</evidence>
<keyword evidence="1" id="KW-0175">Coiled coil</keyword>
<dbReference type="AlphaFoldDB" id="A0A7X1V1W8"/>
<dbReference type="EMBL" id="WIKC01000002">
    <property type="protein sequence ID" value="MQQ49799.1"/>
    <property type="molecule type" value="Genomic_DNA"/>
</dbReference>
<reference evidence="3 4" key="1">
    <citation type="submission" date="2019-10" db="EMBL/GenBank/DDBJ databases">
        <title>Streptococcus mitis of the oral and urogenital tracts.</title>
        <authorList>
            <person name="Price T."/>
            <person name="Mores C.R."/>
            <person name="Putonti C."/>
            <person name="Wolfe A.J."/>
        </authorList>
    </citation>
    <scope>NUCLEOTIDE SEQUENCE [LARGE SCALE GENOMIC DNA]</scope>
    <source>
        <strain evidence="3 4">SM09</strain>
    </source>
</reference>
<dbReference type="Proteomes" id="UP000466247">
    <property type="component" value="Unassembled WGS sequence"/>
</dbReference>
<dbReference type="Pfam" id="PF20276">
    <property type="entry name" value="CTD1"/>
    <property type="match status" value="1"/>
</dbReference>
<dbReference type="RefSeq" id="WP_153199107.1">
    <property type="nucleotide sequence ID" value="NZ_WIJF01000004.1"/>
</dbReference>
<sequence>MAISNIDQNRNATPSWSGYIHQGKVGFLVALRQLRECIENNIENLEDYAIRYENAEDFDIVGDDDQVLSRHQVKAYVNGNEREDYSDLFNIQTRKFEKGKEKINVKGYQVHEFDGSGNVAREVVSKENIYLHVIVDVPDFNLSKDDYFKKYPSRTKYTDNISCVRLYKYNQANDLFYCPLSQENDDIIKDYCIAEIKEILKLKGNSLNDSDSHLEQVYLRYVGSLLDHSIGEAHSESGFPEISFGKIISIIEEEVPKDEVYEMKNNLIYRWEKYHCDYANDISEEDFKLMDEINNHLLSLTKDEFYEFVRMMLPHENSDENFLDLFRKAPIEDIFYVLLEKFKGFSFKAYSYLDNNEKSYRTSLISIQDRPRRIAKIIQEIIDNSEFLKATFNHDFLINRDIDELHIWNKIDEFDGMLDNRYREEWSTGVQHNIFKSNMEFISIKEAKEKSLRVPED</sequence>
<dbReference type="InterPro" id="IPR046920">
    <property type="entry name" value="ABC-3C_CTD1"/>
</dbReference>
<gene>
    <name evidence="3" type="ORF">GEZ71_01680</name>
</gene>